<dbReference type="AlphaFoldDB" id="A0A6J4IYC5"/>
<reference evidence="2" key="1">
    <citation type="submission" date="2020-02" db="EMBL/GenBank/DDBJ databases">
        <authorList>
            <person name="Meier V. D."/>
        </authorList>
    </citation>
    <scope>NUCLEOTIDE SEQUENCE</scope>
    <source>
        <strain evidence="2">AVDCRST_MAG63</strain>
    </source>
</reference>
<accession>A0A6J4IYC5</accession>
<proteinExistence type="predicted"/>
<sequence>MRKLFWAAALGGGLYWASKQPGGIQGVFGRAQDKIKKIQDSPDPMGTLKESFSGGPIETATPYTPLPEHPTAG</sequence>
<evidence type="ECO:0000313" key="2">
    <source>
        <dbReference type="EMBL" id="CAA9265434.1"/>
    </source>
</evidence>
<feature type="region of interest" description="Disordered" evidence="1">
    <location>
        <begin position="37"/>
        <end position="73"/>
    </location>
</feature>
<dbReference type="EMBL" id="CADCTO010000342">
    <property type="protein sequence ID" value="CAA9265434.1"/>
    <property type="molecule type" value="Genomic_DNA"/>
</dbReference>
<evidence type="ECO:0000256" key="1">
    <source>
        <dbReference type="SAM" id="MobiDB-lite"/>
    </source>
</evidence>
<name>A0A6J4IYC5_9BACT</name>
<organism evidence="2">
    <name type="scientific">uncultured Armatimonadetes bacterium</name>
    <dbReference type="NCBI Taxonomy" id="157466"/>
    <lineage>
        <taxon>Bacteria</taxon>
        <taxon>Bacillati</taxon>
        <taxon>Armatimonadota</taxon>
        <taxon>environmental samples</taxon>
    </lineage>
</organism>
<protein>
    <submittedName>
        <fullName evidence="2">Uncharacterized protein</fullName>
    </submittedName>
</protein>
<gene>
    <name evidence="2" type="ORF">AVDCRST_MAG63-2651</name>
</gene>
<feature type="compositionally biased region" description="Pro residues" evidence="1">
    <location>
        <begin position="64"/>
        <end position="73"/>
    </location>
</feature>